<dbReference type="Pfam" id="PF07714">
    <property type="entry name" value="PK_Tyr_Ser-Thr"/>
    <property type="match status" value="1"/>
</dbReference>
<dbReference type="PROSITE" id="PS50835">
    <property type="entry name" value="IG_LIKE"/>
    <property type="match status" value="1"/>
</dbReference>
<dbReference type="RefSeq" id="XP_022106383.1">
    <property type="nucleotide sequence ID" value="XM_022250691.1"/>
</dbReference>
<evidence type="ECO:0000256" key="1">
    <source>
        <dbReference type="ARBA" id="ARBA00004167"/>
    </source>
</evidence>
<keyword evidence="7 15" id="KW-0067">ATP-binding</keyword>
<dbReference type="Gene3D" id="3.30.200.20">
    <property type="entry name" value="Phosphorylase Kinase, domain 1"/>
    <property type="match status" value="1"/>
</dbReference>
<dbReference type="InterPro" id="IPR007110">
    <property type="entry name" value="Ig-like_dom"/>
</dbReference>
<keyword evidence="8 17" id="KW-1133">Transmembrane helix</keyword>
<dbReference type="PROSITE" id="PS50011">
    <property type="entry name" value="PROTEIN_KINASE_DOM"/>
    <property type="match status" value="1"/>
</dbReference>
<evidence type="ECO:0000256" key="16">
    <source>
        <dbReference type="SAM" id="MobiDB-lite"/>
    </source>
</evidence>
<dbReference type="GO" id="GO:0007169">
    <property type="term" value="P:cell surface receptor protein tyrosine kinase signaling pathway"/>
    <property type="evidence" value="ECO:0007669"/>
    <property type="project" value="TreeGrafter"/>
</dbReference>
<accession>A0A8B7ZLP6</accession>
<evidence type="ECO:0000259" key="18">
    <source>
        <dbReference type="PROSITE" id="PS50011"/>
    </source>
</evidence>
<evidence type="ECO:0000256" key="10">
    <source>
        <dbReference type="ARBA" id="ARBA00023137"/>
    </source>
</evidence>
<evidence type="ECO:0000313" key="20">
    <source>
        <dbReference type="Proteomes" id="UP000694845"/>
    </source>
</evidence>
<comment type="subcellular location">
    <subcellularLocation>
        <location evidence="1">Membrane</location>
        <topology evidence="1">Single-pass membrane protein</topology>
    </subcellularLocation>
</comment>
<organism evidence="20 22">
    <name type="scientific">Acanthaster planci</name>
    <name type="common">Crown-of-thorns starfish</name>
    <dbReference type="NCBI Taxonomy" id="133434"/>
    <lineage>
        <taxon>Eukaryota</taxon>
        <taxon>Metazoa</taxon>
        <taxon>Echinodermata</taxon>
        <taxon>Eleutherozoa</taxon>
        <taxon>Asterozoa</taxon>
        <taxon>Asteroidea</taxon>
        <taxon>Valvatacea</taxon>
        <taxon>Valvatida</taxon>
        <taxon>Acanthasteridae</taxon>
        <taxon>Acanthaster</taxon>
    </lineage>
</organism>
<keyword evidence="4 17" id="KW-0812">Transmembrane</keyword>
<keyword evidence="3" id="KW-0808">Transferase</keyword>
<dbReference type="Proteomes" id="UP000694845">
    <property type="component" value="Unplaced"/>
</dbReference>
<dbReference type="Gene3D" id="1.10.510.10">
    <property type="entry name" value="Transferase(Phosphotransferase) domain 1"/>
    <property type="match status" value="1"/>
</dbReference>
<dbReference type="EC" id="2.7.10.1" evidence="2"/>
<evidence type="ECO:0000256" key="13">
    <source>
        <dbReference type="ARBA" id="ARBA00023180"/>
    </source>
</evidence>
<evidence type="ECO:0000313" key="22">
    <source>
        <dbReference type="RefSeq" id="XP_022106384.1"/>
    </source>
</evidence>
<dbReference type="InterPro" id="IPR050122">
    <property type="entry name" value="RTK"/>
</dbReference>
<keyword evidence="6" id="KW-0418">Kinase</keyword>
<comment type="catalytic activity">
    <reaction evidence="14">
        <text>L-tyrosyl-[protein] + ATP = O-phospho-L-tyrosyl-[protein] + ADP + H(+)</text>
        <dbReference type="Rhea" id="RHEA:10596"/>
        <dbReference type="Rhea" id="RHEA-COMP:10136"/>
        <dbReference type="Rhea" id="RHEA-COMP:20101"/>
        <dbReference type="ChEBI" id="CHEBI:15378"/>
        <dbReference type="ChEBI" id="CHEBI:30616"/>
        <dbReference type="ChEBI" id="CHEBI:46858"/>
        <dbReference type="ChEBI" id="CHEBI:61978"/>
        <dbReference type="ChEBI" id="CHEBI:456216"/>
        <dbReference type="EC" id="2.7.10.1"/>
    </reaction>
</comment>
<dbReference type="GO" id="GO:0043235">
    <property type="term" value="C:receptor complex"/>
    <property type="evidence" value="ECO:0007669"/>
    <property type="project" value="TreeGrafter"/>
</dbReference>
<evidence type="ECO:0000256" key="12">
    <source>
        <dbReference type="ARBA" id="ARBA00023170"/>
    </source>
</evidence>
<evidence type="ECO:0000256" key="15">
    <source>
        <dbReference type="PROSITE-ProRule" id="PRU10141"/>
    </source>
</evidence>
<dbReference type="PANTHER" id="PTHR24416">
    <property type="entry name" value="TYROSINE-PROTEIN KINASE RECEPTOR"/>
    <property type="match status" value="1"/>
</dbReference>
<keyword evidence="10" id="KW-0829">Tyrosine-protein kinase</keyword>
<feature type="region of interest" description="Disordered" evidence="16">
    <location>
        <begin position="405"/>
        <end position="436"/>
    </location>
</feature>
<dbReference type="GO" id="GO:0004714">
    <property type="term" value="F:transmembrane receptor protein tyrosine kinase activity"/>
    <property type="evidence" value="ECO:0007669"/>
    <property type="project" value="UniProtKB-EC"/>
</dbReference>
<evidence type="ECO:0000256" key="3">
    <source>
        <dbReference type="ARBA" id="ARBA00022679"/>
    </source>
</evidence>
<evidence type="ECO:0000256" key="4">
    <source>
        <dbReference type="ARBA" id="ARBA00022692"/>
    </source>
</evidence>
<dbReference type="InterPro" id="IPR020635">
    <property type="entry name" value="Tyr_kinase_cat_dom"/>
</dbReference>
<evidence type="ECO:0000256" key="17">
    <source>
        <dbReference type="SAM" id="Phobius"/>
    </source>
</evidence>
<gene>
    <name evidence="21 22" type="primary">LOC110987704</name>
</gene>
<dbReference type="GO" id="GO:0005886">
    <property type="term" value="C:plasma membrane"/>
    <property type="evidence" value="ECO:0007669"/>
    <property type="project" value="TreeGrafter"/>
</dbReference>
<dbReference type="PROSITE" id="PS00109">
    <property type="entry name" value="PROTEIN_KINASE_TYR"/>
    <property type="match status" value="1"/>
</dbReference>
<evidence type="ECO:0000256" key="7">
    <source>
        <dbReference type="ARBA" id="ARBA00022840"/>
    </source>
</evidence>
<dbReference type="GeneID" id="110987704"/>
<dbReference type="InterPro" id="IPR000719">
    <property type="entry name" value="Prot_kinase_dom"/>
</dbReference>
<proteinExistence type="predicted"/>
<dbReference type="PROSITE" id="PS00107">
    <property type="entry name" value="PROTEIN_KINASE_ATP"/>
    <property type="match status" value="1"/>
</dbReference>
<evidence type="ECO:0000256" key="9">
    <source>
        <dbReference type="ARBA" id="ARBA00023136"/>
    </source>
</evidence>
<dbReference type="InterPro" id="IPR013783">
    <property type="entry name" value="Ig-like_fold"/>
</dbReference>
<dbReference type="InterPro" id="IPR011009">
    <property type="entry name" value="Kinase-like_dom_sf"/>
</dbReference>
<dbReference type="PANTHER" id="PTHR24416:SF621">
    <property type="entry name" value="TYROSINE KINASE RECEPTOR CAD96CA"/>
    <property type="match status" value="1"/>
</dbReference>
<dbReference type="CDD" id="cd00192">
    <property type="entry name" value="PTKc"/>
    <property type="match status" value="1"/>
</dbReference>
<dbReference type="AlphaFoldDB" id="A0A8B7ZLP6"/>
<dbReference type="PRINTS" id="PR00109">
    <property type="entry name" value="TYRKINASE"/>
</dbReference>
<name>A0A8B7ZLP6_ACAPL</name>
<evidence type="ECO:0000256" key="2">
    <source>
        <dbReference type="ARBA" id="ARBA00011902"/>
    </source>
</evidence>
<feature type="compositionally biased region" description="Basic and acidic residues" evidence="16">
    <location>
        <begin position="408"/>
        <end position="420"/>
    </location>
</feature>
<dbReference type="InterPro" id="IPR036179">
    <property type="entry name" value="Ig-like_dom_sf"/>
</dbReference>
<keyword evidence="5 15" id="KW-0547">Nucleotide-binding</keyword>
<evidence type="ECO:0000256" key="11">
    <source>
        <dbReference type="ARBA" id="ARBA00023157"/>
    </source>
</evidence>
<keyword evidence="20" id="KW-1185">Reference proteome</keyword>
<dbReference type="Gene3D" id="2.60.40.10">
    <property type="entry name" value="Immunoglobulins"/>
    <property type="match status" value="2"/>
</dbReference>
<feature type="binding site" evidence="15">
    <location>
        <position position="493"/>
    </location>
    <ligand>
        <name>ATP</name>
        <dbReference type="ChEBI" id="CHEBI:30616"/>
    </ligand>
</feature>
<dbReference type="SUPFAM" id="SSF48726">
    <property type="entry name" value="Immunoglobulin"/>
    <property type="match status" value="2"/>
</dbReference>
<evidence type="ECO:0000259" key="19">
    <source>
        <dbReference type="PROSITE" id="PS50835"/>
    </source>
</evidence>
<dbReference type="GO" id="GO:0005524">
    <property type="term" value="F:ATP binding"/>
    <property type="evidence" value="ECO:0007669"/>
    <property type="project" value="UniProtKB-UniRule"/>
</dbReference>
<evidence type="ECO:0000256" key="8">
    <source>
        <dbReference type="ARBA" id="ARBA00022989"/>
    </source>
</evidence>
<evidence type="ECO:0000256" key="6">
    <source>
        <dbReference type="ARBA" id="ARBA00022777"/>
    </source>
</evidence>
<keyword evidence="13" id="KW-0325">Glycoprotein</keyword>
<evidence type="ECO:0000313" key="21">
    <source>
        <dbReference type="RefSeq" id="XP_022106383.1"/>
    </source>
</evidence>
<keyword evidence="9 17" id="KW-0472">Membrane</keyword>
<dbReference type="FunFam" id="1.10.510.10:FF:000554">
    <property type="entry name" value="Predicted protein"/>
    <property type="match status" value="1"/>
</dbReference>
<dbReference type="SMART" id="SM00219">
    <property type="entry name" value="TyrKc"/>
    <property type="match status" value="1"/>
</dbReference>
<dbReference type="RefSeq" id="XP_022106384.1">
    <property type="nucleotide sequence ID" value="XM_022250692.1"/>
</dbReference>
<dbReference type="InterPro" id="IPR008266">
    <property type="entry name" value="Tyr_kinase_AS"/>
</dbReference>
<reference evidence="21 22" key="1">
    <citation type="submission" date="2025-04" db="UniProtKB">
        <authorList>
            <consortium name="RefSeq"/>
        </authorList>
    </citation>
    <scope>IDENTIFICATION</scope>
</reference>
<dbReference type="InterPro" id="IPR017441">
    <property type="entry name" value="Protein_kinase_ATP_BS"/>
</dbReference>
<protein>
    <recommendedName>
        <fullName evidence="2">receptor protein-tyrosine kinase</fullName>
        <ecNumber evidence="2">2.7.10.1</ecNumber>
    </recommendedName>
</protein>
<feature type="domain" description="Ig-like" evidence="19">
    <location>
        <begin position="247"/>
        <end position="360"/>
    </location>
</feature>
<dbReference type="SUPFAM" id="SSF56112">
    <property type="entry name" value="Protein kinase-like (PK-like)"/>
    <property type="match status" value="1"/>
</dbReference>
<feature type="domain" description="Protein kinase" evidence="18">
    <location>
        <begin position="459"/>
        <end position="736"/>
    </location>
</feature>
<sequence length="757" mass="84458">MYMKVAMLRTSTAVTMPIPTKSASLAVQVKTGLGVLCDFSDLPSGSDAAPSETAQGAGCSQLPDLTTLVIYHRTLGYFQQRGHPALCQKSKKVCSKRWLHQRRNQAPDSLENILCLYVRHTARLLPNHSLRRQSRMHRSNTYVLYEELAVTQKPSPVIVGQPVTFTCNGTFYKEEPIIEWYLDPRVLNKTTNKSSSPNIHHPDCVDFLSEISFTPERDHACLTVKCQATSPYTILIENATLEIQAPPTTSEMCVWNSQEHVCHVCENCSKNASVGESLGLECTAKGSIPVSHLAWQVKDTMGGLMVHPNTDYSETYNDASWSWDVISKAKVDISAGERFFVVTCQVLHPDDTIFTEKHLTVFVEGDQPEGNAWKLGVAISNALLLLIVICVCCIVLTRIQKRRKNKKKTSDRQTQDEDTHPMITQPVQKQQGGNLRPGVTPDQVSGAFIPEWEFPRQRLKFQEIIGDGNFGQVHKALAKGIVRHGVDTTVAVKTIKGESGSSVWSDFKNELGIFKNLKQHPYVVSILGCCTMTEPFCIIMEYVPNGTLQAYVTQRRLAWTKAKLSNTAPREALGAVHILSFAFQIANGMEYLSSMHLIHRDLATRNVLLGEGLVCKLCDFGLARDVTGSDQYCMLSGSAVPVRWLAVESLLTNTYTTKSDVWSFGILLWELVTLGALPYPDMSPDVIIDSIRNGLRLSRPAHCGTALYKLMASCWKTSSKSRPSFTELQSRLDLFLKFDLDALDMPNFMAEYYTYLP</sequence>
<dbReference type="OrthoDB" id="10157181at2759"/>
<evidence type="ECO:0000256" key="5">
    <source>
        <dbReference type="ARBA" id="ARBA00022741"/>
    </source>
</evidence>
<keyword evidence="12" id="KW-0675">Receptor</keyword>
<dbReference type="InterPro" id="IPR001245">
    <property type="entry name" value="Ser-Thr/Tyr_kinase_cat_dom"/>
</dbReference>
<evidence type="ECO:0000256" key="14">
    <source>
        <dbReference type="ARBA" id="ARBA00051243"/>
    </source>
</evidence>
<keyword evidence="11" id="KW-1015">Disulfide bond</keyword>
<feature type="transmembrane region" description="Helical" evidence="17">
    <location>
        <begin position="375"/>
        <end position="397"/>
    </location>
</feature>